<feature type="domain" description="NADH:flavin oxidoreductase/NADH oxidase N-terminal" evidence="3">
    <location>
        <begin position="24"/>
        <end position="242"/>
    </location>
</feature>
<dbReference type="GO" id="GO:0016491">
    <property type="term" value="F:oxidoreductase activity"/>
    <property type="evidence" value="ECO:0007669"/>
    <property type="project" value="UniProtKB-KW"/>
</dbReference>
<keyword evidence="5" id="KW-1185">Reference proteome</keyword>
<dbReference type="AlphaFoldDB" id="A0A0N4UW86"/>
<sequence length="468" mass="52526">MAATIQPGQRYACRKLSLELLRKPLNFGVAKNIISKNRIVKAPMIEELCTYDSLSLTKTGLPTEPLFNLYRKFAEGGCGITVTGCIVASDNGVVSVGSALISKKYDSAERRELFEKWASCASNDTLIVGQVVHPGKRLLSFEDKAPNTFDINTASVLEIENVIEEVAYAGHYLYKSGFHGVEINSSLDFTLGEIVNARANKRTDKYGGSLQNRTRIILDIIGKIRDRVADDNNFIIGLKLSSPIYEPDFNEDEYAAYCRSLDVRFSKLEDFSKIYATFSLIRTGHNLYGFNLHHNNQSRLDYVAVAGGHYQYVERLGRNMLEPTKRREQFYARFVERTRRHLRNVRLIQIGGFVTAEQIHKVLVANVADAVGIGRPLAAEPDLPKKLFAETVMSAKESIISELDFKIRKEAAGTQLWQSANNLMLLDLTLERHVSAFQQAVAEHAQKPKMKGSNLKDFGYAKLDMESI</sequence>
<proteinExistence type="predicted"/>
<dbReference type="PANTHER" id="PTHR43656">
    <property type="entry name" value="BINDING OXIDOREDUCTASE, PUTATIVE (AFU_ORTHOLOGUE AFUA_2G08260)-RELATED"/>
    <property type="match status" value="1"/>
</dbReference>
<dbReference type="OrthoDB" id="1663137at2759"/>
<evidence type="ECO:0000313" key="5">
    <source>
        <dbReference type="Proteomes" id="UP000274131"/>
    </source>
</evidence>
<reference evidence="6" key="1">
    <citation type="submission" date="2017-02" db="UniProtKB">
        <authorList>
            <consortium name="WormBaseParasite"/>
        </authorList>
    </citation>
    <scope>IDENTIFICATION</scope>
</reference>
<dbReference type="WBParaSite" id="EVEC_0000173701-mRNA-1">
    <property type="protein sequence ID" value="EVEC_0000173701-mRNA-1"/>
    <property type="gene ID" value="EVEC_0000173701"/>
</dbReference>
<dbReference type="GO" id="GO:0010181">
    <property type="term" value="F:FMN binding"/>
    <property type="evidence" value="ECO:0007669"/>
    <property type="project" value="InterPro"/>
</dbReference>
<dbReference type="InterPro" id="IPR001155">
    <property type="entry name" value="OxRdtase_FMN_N"/>
</dbReference>
<evidence type="ECO:0000256" key="1">
    <source>
        <dbReference type="ARBA" id="ARBA00022630"/>
    </source>
</evidence>
<dbReference type="SUPFAM" id="SSF51395">
    <property type="entry name" value="FMN-linked oxidoreductases"/>
    <property type="match status" value="1"/>
</dbReference>
<dbReference type="EMBL" id="UXUI01007211">
    <property type="protein sequence ID" value="VDD86302.1"/>
    <property type="molecule type" value="Genomic_DNA"/>
</dbReference>
<dbReference type="PANTHER" id="PTHR43656:SF5">
    <property type="entry name" value="NADH:FLAVIN OXIDOREDUCTASE_NADH OXIDASE N-TERMINAL DOMAIN-CONTAINING PROTEIN"/>
    <property type="match status" value="1"/>
</dbReference>
<keyword evidence="1" id="KW-0285">Flavoprotein</keyword>
<gene>
    <name evidence="4" type="ORF">EVEC_LOCUS1445</name>
</gene>
<organism evidence="6">
    <name type="scientific">Enterobius vermicularis</name>
    <name type="common">Human pinworm</name>
    <dbReference type="NCBI Taxonomy" id="51028"/>
    <lineage>
        <taxon>Eukaryota</taxon>
        <taxon>Metazoa</taxon>
        <taxon>Ecdysozoa</taxon>
        <taxon>Nematoda</taxon>
        <taxon>Chromadorea</taxon>
        <taxon>Rhabditida</taxon>
        <taxon>Spirurina</taxon>
        <taxon>Oxyuridomorpha</taxon>
        <taxon>Oxyuroidea</taxon>
        <taxon>Oxyuridae</taxon>
        <taxon>Enterobius</taxon>
    </lineage>
</organism>
<dbReference type="Gene3D" id="3.20.20.70">
    <property type="entry name" value="Aldolase class I"/>
    <property type="match status" value="1"/>
</dbReference>
<dbReference type="InterPro" id="IPR013785">
    <property type="entry name" value="Aldolase_TIM"/>
</dbReference>
<evidence type="ECO:0000256" key="2">
    <source>
        <dbReference type="ARBA" id="ARBA00023002"/>
    </source>
</evidence>
<dbReference type="Pfam" id="PF00724">
    <property type="entry name" value="Oxidored_FMN"/>
    <property type="match status" value="1"/>
</dbReference>
<accession>A0A0N4UW86</accession>
<dbReference type="Proteomes" id="UP000274131">
    <property type="component" value="Unassembled WGS sequence"/>
</dbReference>
<reference evidence="4 5" key="2">
    <citation type="submission" date="2018-10" db="EMBL/GenBank/DDBJ databases">
        <authorList>
            <consortium name="Pathogen Informatics"/>
        </authorList>
    </citation>
    <scope>NUCLEOTIDE SEQUENCE [LARGE SCALE GENOMIC DNA]</scope>
</reference>
<name>A0A0N4UW86_ENTVE</name>
<dbReference type="STRING" id="51028.A0A0N4UW86"/>
<evidence type="ECO:0000313" key="6">
    <source>
        <dbReference type="WBParaSite" id="EVEC_0000173701-mRNA-1"/>
    </source>
</evidence>
<evidence type="ECO:0000259" key="3">
    <source>
        <dbReference type="Pfam" id="PF00724"/>
    </source>
</evidence>
<evidence type="ECO:0000313" key="4">
    <source>
        <dbReference type="EMBL" id="VDD86302.1"/>
    </source>
</evidence>
<protein>
    <submittedName>
        <fullName evidence="6">Oxidored_FMN domain-containing protein</fullName>
    </submittedName>
</protein>
<keyword evidence="2" id="KW-0560">Oxidoreductase</keyword>
<dbReference type="InterPro" id="IPR051799">
    <property type="entry name" value="NADH_flavin_oxidoreductase"/>
</dbReference>